<dbReference type="SMART" id="SM00027">
    <property type="entry name" value="EH"/>
    <property type="match status" value="1"/>
</dbReference>
<evidence type="ECO:0000256" key="7">
    <source>
        <dbReference type="ARBA" id="ARBA00022753"/>
    </source>
</evidence>
<dbReference type="InterPro" id="IPR040990">
    <property type="entry name" value="DUF5600"/>
</dbReference>
<feature type="non-terminal residue" evidence="15">
    <location>
        <position position="1"/>
    </location>
</feature>
<evidence type="ECO:0000313" key="16">
    <source>
        <dbReference type="Proteomes" id="UP001189429"/>
    </source>
</evidence>
<feature type="compositionally biased region" description="Low complexity" evidence="11">
    <location>
        <begin position="634"/>
        <end position="647"/>
    </location>
</feature>
<evidence type="ECO:0000256" key="1">
    <source>
        <dbReference type="ARBA" id="ARBA00004125"/>
    </source>
</evidence>
<keyword evidence="8" id="KW-0106">Calcium</keyword>
<reference evidence="15" key="1">
    <citation type="submission" date="2023-10" db="EMBL/GenBank/DDBJ databases">
        <authorList>
            <person name="Chen Y."/>
            <person name="Shah S."/>
            <person name="Dougan E. K."/>
            <person name="Thang M."/>
            <person name="Chan C."/>
        </authorList>
    </citation>
    <scope>NUCLEOTIDE SEQUENCE [LARGE SCALE GENOMIC DNA]</scope>
</reference>
<dbReference type="CDD" id="cd00052">
    <property type="entry name" value="EH"/>
    <property type="match status" value="1"/>
</dbReference>
<sequence>ASSPHPFSAAVWGRDRIRTVDSNRASPPRSGAVRGVRRGVMLRWLKGDANRSKESKAFCTVTEGLQRIYREKILPVEKETDYHWFYSPELTDADFASRPMWRRARQYSTGKSTFIRHILGRDYPGLRMRGAGLRSRGIGPRGLAPTTDKFVAVVHGDHDQVIPGNALVVDKSMPFTQLSHFGNAFLSRFEAAKLNSAVLEGISLIDSPGVLAGEKQRVNRGYEFEAVTKWFADRVDMILVLFDVSKLDISDEFRRVLLAIKGNDHKIHMVLNKADRVTTPQLMRVYGAMMWSLGKVIDTPEVSRVYIGSFWDEPLTNDEQRRLFESEENELYTALAKLPRGAAVRKLNDLIKRARLAKVHAYIIDYLKRKMPTMFGKSKEKEKLIANLTQHYQEIAKERGLPLGDFPDPRMMQEKLASVDFSKFAKVDKRKIDTLDLMLSHEIPKLLQLIPEEVSQVSDAVLNQVGPEASPFAVMKVNGQTETSVYQTQWLVPPNPEEYKADFVQLGPNAAGKVSGQRAKTKLVESKLPSNILHKVWTLADTDKDGMLTLYEYSLAMHFIKMKLDGQDRRQAQGVRERARAFSGGSQAPLPSEKRSEPSPEARSSSQNVGGLLRSPAAFRERLLLPPSAPRSPPTGSSGHSSGAHAPLVGRHGVRRRGALSPPGPSSRRRGEPKTA</sequence>
<evidence type="ECO:0000259" key="14">
    <source>
        <dbReference type="PROSITE" id="PS51718"/>
    </source>
</evidence>
<evidence type="ECO:0008006" key="17">
    <source>
        <dbReference type="Google" id="ProtNLM"/>
    </source>
</evidence>
<keyword evidence="6" id="KW-0547">Nucleotide-binding</keyword>
<dbReference type="Gene3D" id="1.10.238.10">
    <property type="entry name" value="EF-hand"/>
    <property type="match status" value="1"/>
</dbReference>
<feature type="region of interest" description="Disordered" evidence="11">
    <location>
        <begin position="570"/>
        <end position="676"/>
    </location>
</feature>
<feature type="domain" description="EH" evidence="12">
    <location>
        <begin position="495"/>
        <end position="605"/>
    </location>
</feature>
<dbReference type="Proteomes" id="UP001189429">
    <property type="component" value="Unassembled WGS sequence"/>
</dbReference>
<dbReference type="SUPFAM" id="SSF52540">
    <property type="entry name" value="P-loop containing nucleoside triphosphate hydrolases"/>
    <property type="match status" value="1"/>
</dbReference>
<protein>
    <recommendedName>
        <fullName evidence="17">Calmodulin</fullName>
    </recommendedName>
</protein>
<dbReference type="InterPro" id="IPR045063">
    <property type="entry name" value="Dynamin_N"/>
</dbReference>
<evidence type="ECO:0000256" key="3">
    <source>
        <dbReference type="ARBA" id="ARBA00022475"/>
    </source>
</evidence>
<keyword evidence="16" id="KW-1185">Reference proteome</keyword>
<dbReference type="InterPro" id="IPR011992">
    <property type="entry name" value="EF-hand-dom_pair"/>
</dbReference>
<dbReference type="PANTHER" id="PTHR11216">
    <property type="entry name" value="EH DOMAIN"/>
    <property type="match status" value="1"/>
</dbReference>
<dbReference type="EMBL" id="CAUYUJ010017192">
    <property type="protein sequence ID" value="CAK0872706.1"/>
    <property type="molecule type" value="Genomic_DNA"/>
</dbReference>
<feature type="domain" description="EF-hand" evidence="13">
    <location>
        <begin position="528"/>
        <end position="563"/>
    </location>
</feature>
<dbReference type="CDD" id="cd09913">
    <property type="entry name" value="EHD"/>
    <property type="match status" value="1"/>
</dbReference>
<evidence type="ECO:0000256" key="4">
    <source>
        <dbReference type="ARBA" id="ARBA00022553"/>
    </source>
</evidence>
<feature type="domain" description="Dynamin-type G" evidence="14">
    <location>
        <begin position="95"/>
        <end position="339"/>
    </location>
</feature>
<evidence type="ECO:0000259" key="13">
    <source>
        <dbReference type="PROSITE" id="PS50222"/>
    </source>
</evidence>
<evidence type="ECO:0000256" key="6">
    <source>
        <dbReference type="ARBA" id="ARBA00022741"/>
    </source>
</evidence>
<keyword evidence="3" id="KW-1003">Cell membrane</keyword>
<evidence type="ECO:0000313" key="15">
    <source>
        <dbReference type="EMBL" id="CAK0872706.1"/>
    </source>
</evidence>
<evidence type="ECO:0000256" key="11">
    <source>
        <dbReference type="SAM" id="MobiDB-lite"/>
    </source>
</evidence>
<evidence type="ECO:0000256" key="9">
    <source>
        <dbReference type="ARBA" id="ARBA00022840"/>
    </source>
</evidence>
<dbReference type="PANTHER" id="PTHR11216:SF31">
    <property type="entry name" value="AT21416P"/>
    <property type="match status" value="1"/>
</dbReference>
<keyword evidence="10" id="KW-0472">Membrane</keyword>
<evidence type="ECO:0000256" key="10">
    <source>
        <dbReference type="ARBA" id="ARBA00023136"/>
    </source>
</evidence>
<accession>A0ABN9VKB1</accession>
<dbReference type="Pfam" id="PF16880">
    <property type="entry name" value="EHD_N"/>
    <property type="match status" value="1"/>
</dbReference>
<dbReference type="PROSITE" id="PS00018">
    <property type="entry name" value="EF_HAND_1"/>
    <property type="match status" value="1"/>
</dbReference>
<dbReference type="PROSITE" id="PS50222">
    <property type="entry name" value="EF_HAND_2"/>
    <property type="match status" value="1"/>
</dbReference>
<keyword evidence="7" id="KW-0967">Endosome</keyword>
<evidence type="ECO:0000256" key="5">
    <source>
        <dbReference type="ARBA" id="ARBA00022723"/>
    </source>
</evidence>
<evidence type="ECO:0000256" key="8">
    <source>
        <dbReference type="ARBA" id="ARBA00022837"/>
    </source>
</evidence>
<dbReference type="InterPro" id="IPR018247">
    <property type="entry name" value="EF_Hand_1_Ca_BS"/>
</dbReference>
<dbReference type="Pfam" id="PF12763">
    <property type="entry name" value="EH"/>
    <property type="match status" value="1"/>
</dbReference>
<dbReference type="PROSITE" id="PS50031">
    <property type="entry name" value="EH"/>
    <property type="match status" value="1"/>
</dbReference>
<keyword evidence="4" id="KW-0597">Phosphoprotein</keyword>
<dbReference type="InterPro" id="IPR002048">
    <property type="entry name" value="EF_hand_dom"/>
</dbReference>
<organism evidence="15 16">
    <name type="scientific">Prorocentrum cordatum</name>
    <dbReference type="NCBI Taxonomy" id="2364126"/>
    <lineage>
        <taxon>Eukaryota</taxon>
        <taxon>Sar</taxon>
        <taxon>Alveolata</taxon>
        <taxon>Dinophyceae</taxon>
        <taxon>Prorocentrales</taxon>
        <taxon>Prorocentraceae</taxon>
        <taxon>Prorocentrum</taxon>
    </lineage>
</organism>
<dbReference type="InterPro" id="IPR000261">
    <property type="entry name" value="EH_dom"/>
</dbReference>
<evidence type="ECO:0000259" key="12">
    <source>
        <dbReference type="PROSITE" id="PS50031"/>
    </source>
</evidence>
<proteinExistence type="predicted"/>
<dbReference type="InterPro" id="IPR027417">
    <property type="entry name" value="P-loop_NTPase"/>
</dbReference>
<dbReference type="SUPFAM" id="SSF47473">
    <property type="entry name" value="EF-hand"/>
    <property type="match status" value="1"/>
</dbReference>
<dbReference type="InterPro" id="IPR030381">
    <property type="entry name" value="G_DYNAMIN_dom"/>
</dbReference>
<dbReference type="InterPro" id="IPR031692">
    <property type="entry name" value="EHD_N"/>
</dbReference>
<feature type="compositionally biased region" description="Basic and acidic residues" evidence="11">
    <location>
        <begin position="570"/>
        <end position="580"/>
    </location>
</feature>
<dbReference type="PROSITE" id="PS51718">
    <property type="entry name" value="G_DYNAMIN_2"/>
    <property type="match status" value="1"/>
</dbReference>
<name>A0ABN9VKB1_9DINO</name>
<evidence type="ECO:0000256" key="2">
    <source>
        <dbReference type="ARBA" id="ARBA00004413"/>
    </source>
</evidence>
<dbReference type="Pfam" id="PF18150">
    <property type="entry name" value="DUF5600"/>
    <property type="match status" value="1"/>
</dbReference>
<keyword evidence="5" id="KW-0479">Metal-binding</keyword>
<comment type="subcellular location">
    <subcellularLocation>
        <location evidence="2">Cell membrane</location>
        <topology evidence="2">Peripheral membrane protein</topology>
        <orientation evidence="2">Cytoplasmic side</orientation>
    </subcellularLocation>
    <subcellularLocation>
        <location evidence="1">Endosome membrane</location>
        <topology evidence="1">Peripheral membrane protein</topology>
        <orientation evidence="1">Cytoplasmic side</orientation>
    </subcellularLocation>
</comment>
<gene>
    <name evidence="15" type="ORF">PCOR1329_LOCUS58087</name>
</gene>
<dbReference type="Pfam" id="PF00350">
    <property type="entry name" value="Dynamin_N"/>
    <property type="match status" value="1"/>
</dbReference>
<comment type="caution">
    <text evidence="15">The sequence shown here is derived from an EMBL/GenBank/DDBJ whole genome shotgun (WGS) entry which is preliminary data.</text>
</comment>
<dbReference type="Gene3D" id="3.40.50.300">
    <property type="entry name" value="P-loop containing nucleotide triphosphate hydrolases"/>
    <property type="match status" value="1"/>
</dbReference>
<dbReference type="Gene3D" id="1.10.268.20">
    <property type="match status" value="1"/>
</dbReference>
<keyword evidence="9" id="KW-0067">ATP-binding</keyword>